<gene>
    <name evidence="2" type="ORF">L227DRAFT_580663</name>
</gene>
<dbReference type="Proteomes" id="UP000313359">
    <property type="component" value="Unassembled WGS sequence"/>
</dbReference>
<feature type="compositionally biased region" description="Polar residues" evidence="1">
    <location>
        <begin position="240"/>
        <end position="257"/>
    </location>
</feature>
<keyword evidence="3" id="KW-1185">Reference proteome</keyword>
<name>A0A5C2RRC0_9APHY</name>
<proteinExistence type="predicted"/>
<reference evidence="2" key="1">
    <citation type="journal article" date="2018" name="Genome Biol. Evol.">
        <title>Genomics and development of Lentinus tigrinus, a white-rot wood-decaying mushroom with dimorphic fruiting bodies.</title>
        <authorList>
            <person name="Wu B."/>
            <person name="Xu Z."/>
            <person name="Knudson A."/>
            <person name="Carlson A."/>
            <person name="Chen N."/>
            <person name="Kovaka S."/>
            <person name="LaButti K."/>
            <person name="Lipzen A."/>
            <person name="Pennachio C."/>
            <person name="Riley R."/>
            <person name="Schakwitz W."/>
            <person name="Umezawa K."/>
            <person name="Ohm R.A."/>
            <person name="Grigoriev I.V."/>
            <person name="Nagy L.G."/>
            <person name="Gibbons J."/>
            <person name="Hibbett D."/>
        </authorList>
    </citation>
    <scope>NUCLEOTIDE SEQUENCE [LARGE SCALE GENOMIC DNA]</scope>
    <source>
        <strain evidence="2">ALCF2SS1-6</strain>
    </source>
</reference>
<protein>
    <submittedName>
        <fullName evidence="2">Uncharacterized protein</fullName>
    </submittedName>
</protein>
<sequence>MIRARGVVDLGLDPKTCEHCFRLPLPGDVDPTLEHLQVTVGGKRGFQLDSCVGLKYNEHPNPTILKTVDYADAVLDELIPGPDVVIQRGTFPEETLRARAQVAMEKEPAYGFTLAHLLTIICRKQYNARNQVTSAHDLERLRESPRYEWLWVVSVVRSDGKQGPVRWFPELEVRIPPEHWAALPVAGHKMLSPPSTPHRTAHLPQTPPSRPATAAAYSPYPSPRKPQPQRHSDRLHKRNNSAITSPTRPAPPNSVSDGNLLKASMTGHILVPLPEDINPCVRYPVYTQGGPGQRGVCLHNVYATTRSDRLLEHLRETILDADQPLILGEEVTHTIVERAFFPGESRGRAGRSIKERNDTGRWTLADILMRIILKQREWYWKDVRSAEVQSLIGGSNSPVWNWWAQRGMHEDLVWIVAVRQTLPDHQGQTRWIPELELRDR</sequence>
<evidence type="ECO:0000313" key="3">
    <source>
        <dbReference type="Proteomes" id="UP000313359"/>
    </source>
</evidence>
<organism evidence="2 3">
    <name type="scientific">Lentinus tigrinus ALCF2SS1-6</name>
    <dbReference type="NCBI Taxonomy" id="1328759"/>
    <lineage>
        <taxon>Eukaryota</taxon>
        <taxon>Fungi</taxon>
        <taxon>Dikarya</taxon>
        <taxon>Basidiomycota</taxon>
        <taxon>Agaricomycotina</taxon>
        <taxon>Agaricomycetes</taxon>
        <taxon>Polyporales</taxon>
        <taxon>Polyporaceae</taxon>
        <taxon>Lentinus</taxon>
    </lineage>
</organism>
<accession>A0A5C2RRC0</accession>
<evidence type="ECO:0000313" key="2">
    <source>
        <dbReference type="EMBL" id="RPD54218.1"/>
    </source>
</evidence>
<dbReference type="OrthoDB" id="2757662at2759"/>
<feature type="region of interest" description="Disordered" evidence="1">
    <location>
        <begin position="188"/>
        <end position="260"/>
    </location>
</feature>
<dbReference type="EMBL" id="ML122308">
    <property type="protein sequence ID" value="RPD54218.1"/>
    <property type="molecule type" value="Genomic_DNA"/>
</dbReference>
<evidence type="ECO:0000256" key="1">
    <source>
        <dbReference type="SAM" id="MobiDB-lite"/>
    </source>
</evidence>
<dbReference type="AlphaFoldDB" id="A0A5C2RRC0"/>